<dbReference type="PATRIC" id="fig|1423726.3.peg.1220"/>
<comment type="caution">
    <text evidence="1">The sequence shown here is derived from an EMBL/GenBank/DDBJ whole genome shotgun (WGS) entry which is preliminary data.</text>
</comment>
<evidence type="ECO:0000313" key="2">
    <source>
        <dbReference type="Proteomes" id="UP000051461"/>
    </source>
</evidence>
<name>A0A0R1GHA4_9LACO</name>
<reference evidence="1 2" key="1">
    <citation type="journal article" date="2015" name="Genome Announc.">
        <title>Expanding the biotechnology potential of lactobacilli through comparative genomics of 213 strains and associated genera.</title>
        <authorList>
            <person name="Sun Z."/>
            <person name="Harris H.M."/>
            <person name="McCann A."/>
            <person name="Guo C."/>
            <person name="Argimon S."/>
            <person name="Zhang W."/>
            <person name="Yang X."/>
            <person name="Jeffery I.B."/>
            <person name="Cooney J.C."/>
            <person name="Kagawa T.F."/>
            <person name="Liu W."/>
            <person name="Song Y."/>
            <person name="Salvetti E."/>
            <person name="Wrobel A."/>
            <person name="Rasinkangas P."/>
            <person name="Parkhill J."/>
            <person name="Rea M.C."/>
            <person name="O'Sullivan O."/>
            <person name="Ritari J."/>
            <person name="Douillard F.P."/>
            <person name="Paul Ross R."/>
            <person name="Yang R."/>
            <person name="Briner A.E."/>
            <person name="Felis G.E."/>
            <person name="de Vos W.M."/>
            <person name="Barrangou R."/>
            <person name="Klaenhammer T.R."/>
            <person name="Caufield P.W."/>
            <person name="Cui Y."/>
            <person name="Zhang H."/>
            <person name="O'Toole P.W."/>
        </authorList>
    </citation>
    <scope>NUCLEOTIDE SEQUENCE [LARGE SCALE GENOMIC DNA]</scope>
    <source>
        <strain evidence="1 2">DSM 20003</strain>
    </source>
</reference>
<dbReference type="GO" id="GO:0046872">
    <property type="term" value="F:metal ion binding"/>
    <property type="evidence" value="ECO:0007669"/>
    <property type="project" value="InterPro"/>
</dbReference>
<accession>A0A0R1GHA4</accession>
<dbReference type="AlphaFoldDB" id="A0A0R1GHA4"/>
<dbReference type="GO" id="GO:0045892">
    <property type="term" value="P:negative regulation of DNA-templated transcription"/>
    <property type="evidence" value="ECO:0007669"/>
    <property type="project" value="UniProtKB-ARBA"/>
</dbReference>
<dbReference type="EMBL" id="AZDA01000116">
    <property type="protein sequence ID" value="KRK33413.1"/>
    <property type="molecule type" value="Genomic_DNA"/>
</dbReference>
<dbReference type="Pfam" id="PF02583">
    <property type="entry name" value="Trns_repr_metal"/>
    <property type="match status" value="1"/>
</dbReference>
<dbReference type="Gene3D" id="1.20.58.1000">
    <property type="entry name" value="Metal-sensitive repressor, helix protomer"/>
    <property type="match status" value="1"/>
</dbReference>
<dbReference type="PANTHER" id="PTHR33677:SF5">
    <property type="entry name" value="TRANSCRIPTIONAL REPRESSOR FRMR"/>
    <property type="match status" value="1"/>
</dbReference>
<dbReference type="STRING" id="1423726.FC07_GL001174"/>
<dbReference type="Proteomes" id="UP000051461">
    <property type="component" value="Unassembled WGS sequence"/>
</dbReference>
<evidence type="ECO:0000313" key="1">
    <source>
        <dbReference type="EMBL" id="KRK33413.1"/>
    </source>
</evidence>
<dbReference type="GO" id="GO:0003677">
    <property type="term" value="F:DNA binding"/>
    <property type="evidence" value="ECO:0007669"/>
    <property type="project" value="InterPro"/>
</dbReference>
<organism evidence="1 2">
    <name type="scientific">Loigolactobacillus bifermentans DSM 20003</name>
    <dbReference type="NCBI Taxonomy" id="1423726"/>
    <lineage>
        <taxon>Bacteria</taxon>
        <taxon>Bacillati</taxon>
        <taxon>Bacillota</taxon>
        <taxon>Bacilli</taxon>
        <taxon>Lactobacillales</taxon>
        <taxon>Lactobacillaceae</taxon>
        <taxon>Loigolactobacillus</taxon>
    </lineage>
</organism>
<dbReference type="InterPro" id="IPR003735">
    <property type="entry name" value="Metal_Tscrpt_repr"/>
</dbReference>
<keyword evidence="2" id="KW-1185">Reference proteome</keyword>
<dbReference type="RefSeq" id="WP_083483312.1">
    <property type="nucleotide sequence ID" value="NZ_AZDA01000116.1"/>
</dbReference>
<sequence length="79" mass="8801">MAYDPKLITRLRRAEGQLRGIQKMIATERASQDVLIQLTAVEASVQKVMKLLVAADIEKQLTEPPTEELTAALNLIDKL</sequence>
<gene>
    <name evidence="1" type="ORF">FC07_GL001174</name>
</gene>
<proteinExistence type="predicted"/>
<dbReference type="OrthoDB" id="9798732at2"/>
<protein>
    <submittedName>
        <fullName evidence="1">Uncharacterized protein</fullName>
    </submittedName>
</protein>
<dbReference type="InterPro" id="IPR038390">
    <property type="entry name" value="Metal_Tscrpt_repr_sf"/>
</dbReference>
<dbReference type="PANTHER" id="PTHR33677">
    <property type="entry name" value="TRANSCRIPTIONAL REPRESSOR FRMR-RELATED"/>
    <property type="match status" value="1"/>
</dbReference>